<name>A0A846MTN0_9PROT</name>
<reference evidence="3 4" key="1">
    <citation type="submission" date="2020-03" db="EMBL/GenBank/DDBJ databases">
        <title>Genomic Encyclopedia of Type Strains, Phase IV (KMG-IV): sequencing the most valuable type-strain genomes for metagenomic binning, comparative biology and taxonomic classification.</title>
        <authorList>
            <person name="Goeker M."/>
        </authorList>
    </citation>
    <scope>NUCLEOTIDE SEQUENCE [LARGE SCALE GENOMIC DNA]</scope>
    <source>
        <strain evidence="3 4">DSM 19867</strain>
    </source>
</reference>
<keyword evidence="4" id="KW-1185">Reference proteome</keyword>
<feature type="transmembrane region" description="Helical" evidence="2">
    <location>
        <begin position="286"/>
        <end position="307"/>
    </location>
</feature>
<feature type="coiled-coil region" evidence="1">
    <location>
        <begin position="21"/>
        <end position="48"/>
    </location>
</feature>
<feature type="transmembrane region" description="Helical" evidence="2">
    <location>
        <begin position="79"/>
        <end position="99"/>
    </location>
</feature>
<sequence length="314" mass="35463">MELVDRYIAAVKFWLPSDIEDDIAAELAEDIRSEIEEAEAEKGRKLTDDEISALLKERGAPLTVARRYLPQRSLIGPELFPVYILVLKIAGAVVVGLWLIGNIASGAMHGRWGSFNVDFNGLLMAFAVVTIIFAIIERNDVLAAKTKEFNPKTLPPVVDKNRLRRSDLIGEIAGNLVFVWLFFAGYLSRSEYWLFNMHIVLSPEWVGFCQISLALALAEIALTGFQLFRPSWNWPTILFRLLFDLAKTFVLGWFLSSHAIRLIESPGIKPHVVEKIVFYSDMLAQYAIPFCALIAFGILIAATVRFVRLRWKGF</sequence>
<dbReference type="AlphaFoldDB" id="A0A846MTN0"/>
<protein>
    <submittedName>
        <fullName evidence="3">Uncharacterized protein</fullName>
    </submittedName>
</protein>
<accession>A0A846MTN0</accession>
<feature type="transmembrane region" description="Helical" evidence="2">
    <location>
        <begin position="119"/>
        <end position="136"/>
    </location>
</feature>
<gene>
    <name evidence="3" type="ORF">FHS83_000176</name>
</gene>
<dbReference type="Proteomes" id="UP000570514">
    <property type="component" value="Unassembled WGS sequence"/>
</dbReference>
<evidence type="ECO:0000256" key="1">
    <source>
        <dbReference type="SAM" id="Coils"/>
    </source>
</evidence>
<keyword evidence="2" id="KW-0812">Transmembrane</keyword>
<proteinExistence type="predicted"/>
<feature type="transmembrane region" description="Helical" evidence="2">
    <location>
        <begin position="237"/>
        <end position="256"/>
    </location>
</feature>
<feature type="transmembrane region" description="Helical" evidence="2">
    <location>
        <begin position="168"/>
        <end position="185"/>
    </location>
</feature>
<evidence type="ECO:0000256" key="2">
    <source>
        <dbReference type="SAM" id="Phobius"/>
    </source>
</evidence>
<keyword evidence="2" id="KW-0472">Membrane</keyword>
<dbReference type="RefSeq" id="WP_167079938.1">
    <property type="nucleotide sequence ID" value="NZ_BAAADC010000001.1"/>
</dbReference>
<dbReference type="EMBL" id="JAASRM010000001">
    <property type="protein sequence ID" value="NIK86858.1"/>
    <property type="molecule type" value="Genomic_DNA"/>
</dbReference>
<evidence type="ECO:0000313" key="3">
    <source>
        <dbReference type="EMBL" id="NIK86858.1"/>
    </source>
</evidence>
<keyword evidence="1" id="KW-0175">Coiled coil</keyword>
<organism evidence="3 4">
    <name type="scientific">Rhizomicrobium palustre</name>
    <dbReference type="NCBI Taxonomy" id="189966"/>
    <lineage>
        <taxon>Bacteria</taxon>
        <taxon>Pseudomonadati</taxon>
        <taxon>Pseudomonadota</taxon>
        <taxon>Alphaproteobacteria</taxon>
        <taxon>Micropepsales</taxon>
        <taxon>Micropepsaceae</taxon>
        <taxon>Rhizomicrobium</taxon>
    </lineage>
</organism>
<keyword evidence="2" id="KW-1133">Transmembrane helix</keyword>
<comment type="caution">
    <text evidence="3">The sequence shown here is derived from an EMBL/GenBank/DDBJ whole genome shotgun (WGS) entry which is preliminary data.</text>
</comment>
<feature type="transmembrane region" description="Helical" evidence="2">
    <location>
        <begin position="205"/>
        <end position="225"/>
    </location>
</feature>
<evidence type="ECO:0000313" key="4">
    <source>
        <dbReference type="Proteomes" id="UP000570514"/>
    </source>
</evidence>